<evidence type="ECO:0000256" key="1">
    <source>
        <dbReference type="ARBA" id="ARBA00022801"/>
    </source>
</evidence>
<dbReference type="InterPro" id="IPR001910">
    <property type="entry name" value="Inosine/uridine_hydrolase_dom"/>
</dbReference>
<protein>
    <submittedName>
        <fullName evidence="4">Nucleoside hydrolase</fullName>
    </submittedName>
</protein>
<dbReference type="OrthoDB" id="2530052at2"/>
<evidence type="ECO:0000313" key="5">
    <source>
        <dbReference type="Proteomes" id="UP000321234"/>
    </source>
</evidence>
<organism evidence="4 5">
    <name type="scientific">Quadrisphaera setariae</name>
    <dbReference type="NCBI Taxonomy" id="2593304"/>
    <lineage>
        <taxon>Bacteria</taxon>
        <taxon>Bacillati</taxon>
        <taxon>Actinomycetota</taxon>
        <taxon>Actinomycetes</taxon>
        <taxon>Kineosporiales</taxon>
        <taxon>Kineosporiaceae</taxon>
        <taxon>Quadrisphaera</taxon>
    </lineage>
</organism>
<dbReference type="EMBL" id="VKAC01000007">
    <property type="protein sequence ID" value="TXR55909.1"/>
    <property type="molecule type" value="Genomic_DNA"/>
</dbReference>
<dbReference type="AlphaFoldDB" id="A0A5C8ZF65"/>
<dbReference type="GO" id="GO:0008477">
    <property type="term" value="F:purine nucleosidase activity"/>
    <property type="evidence" value="ECO:0007669"/>
    <property type="project" value="TreeGrafter"/>
</dbReference>
<evidence type="ECO:0000259" key="3">
    <source>
        <dbReference type="Pfam" id="PF01156"/>
    </source>
</evidence>
<dbReference type="SUPFAM" id="SSF53590">
    <property type="entry name" value="Nucleoside hydrolase"/>
    <property type="match status" value="1"/>
</dbReference>
<evidence type="ECO:0000256" key="2">
    <source>
        <dbReference type="ARBA" id="ARBA00023295"/>
    </source>
</evidence>
<feature type="domain" description="Inosine/uridine-preferring nucleoside hydrolase" evidence="3">
    <location>
        <begin position="8"/>
        <end position="303"/>
    </location>
</feature>
<dbReference type="Pfam" id="PF01156">
    <property type="entry name" value="IU_nuc_hydro"/>
    <property type="match status" value="1"/>
</dbReference>
<reference evidence="4 5" key="1">
    <citation type="submission" date="2019-07" db="EMBL/GenBank/DDBJ databases">
        <title>Quadrisphaera sp. strain DD2A genome sequencing and assembly.</title>
        <authorList>
            <person name="Kim I."/>
        </authorList>
    </citation>
    <scope>NUCLEOTIDE SEQUENCE [LARGE SCALE GENOMIC DNA]</scope>
    <source>
        <strain evidence="4 5">DD2A</strain>
    </source>
</reference>
<dbReference type="GO" id="GO:0005829">
    <property type="term" value="C:cytosol"/>
    <property type="evidence" value="ECO:0007669"/>
    <property type="project" value="TreeGrafter"/>
</dbReference>
<dbReference type="PANTHER" id="PTHR12304:SF4">
    <property type="entry name" value="URIDINE NUCLEOSIDASE"/>
    <property type="match status" value="1"/>
</dbReference>
<proteinExistence type="predicted"/>
<evidence type="ECO:0000313" key="4">
    <source>
        <dbReference type="EMBL" id="TXR55909.1"/>
    </source>
</evidence>
<dbReference type="Proteomes" id="UP000321234">
    <property type="component" value="Unassembled WGS sequence"/>
</dbReference>
<sequence>MAPPRVRVIADNDFSGDPDDLYQLVHHLLSPAVDVRLVVASHLAPGDPFDPGPGSAANALARVHELLDVMGLDASDADVEGGSRVVLGADEALLDTTTPRDSQAARAIIAEAMRDDDRPLYYCAGGGLTDVASAYLLEPAIAERMVLVWIGGPEHAGVALPPPGVESPEYNLKIDVNAARVVFNDSTLPLWQVPRDVYRQCLVSDIELRERVLPHGPVGKLLYDALRRVNRFALGHTGGYPETYALGDSPLVLFTALQSHFQPDPSSSTYVLRAAPVVDERGETHLRETGRTIRVYTQVDVRLMFEDMFGKIAAFARWQRAAAQD</sequence>
<keyword evidence="1 4" id="KW-0378">Hydrolase</keyword>
<keyword evidence="2" id="KW-0326">Glycosidase</keyword>
<dbReference type="PANTHER" id="PTHR12304">
    <property type="entry name" value="INOSINE-URIDINE PREFERRING NUCLEOSIDE HYDROLASE"/>
    <property type="match status" value="1"/>
</dbReference>
<accession>A0A5C8ZF65</accession>
<keyword evidence="5" id="KW-1185">Reference proteome</keyword>
<dbReference type="Gene3D" id="3.90.245.10">
    <property type="entry name" value="Ribonucleoside hydrolase-like"/>
    <property type="match status" value="1"/>
</dbReference>
<dbReference type="InterPro" id="IPR036452">
    <property type="entry name" value="Ribo_hydro-like"/>
</dbReference>
<comment type="caution">
    <text evidence="4">The sequence shown here is derived from an EMBL/GenBank/DDBJ whole genome shotgun (WGS) entry which is preliminary data.</text>
</comment>
<dbReference type="GO" id="GO:0006152">
    <property type="term" value="P:purine nucleoside catabolic process"/>
    <property type="evidence" value="ECO:0007669"/>
    <property type="project" value="TreeGrafter"/>
</dbReference>
<gene>
    <name evidence="4" type="ORF">FMM08_13175</name>
</gene>
<dbReference type="InterPro" id="IPR023186">
    <property type="entry name" value="IUNH"/>
</dbReference>
<name>A0A5C8ZF65_9ACTN</name>